<proteinExistence type="predicted"/>
<dbReference type="RefSeq" id="WP_123637041.1">
    <property type="nucleotide sequence ID" value="NZ_JBHYFO010000017.1"/>
</dbReference>
<dbReference type="Proteomes" id="UP000273643">
    <property type="component" value="Unassembled WGS sequence"/>
</dbReference>
<dbReference type="Gene3D" id="3.20.20.100">
    <property type="entry name" value="NADP-dependent oxidoreductase domain"/>
    <property type="match status" value="1"/>
</dbReference>
<reference evidence="2 3" key="1">
    <citation type="submission" date="2018-11" db="EMBL/GenBank/DDBJ databases">
        <title>Genomic Encyclopedia of Type Strains, Phase IV (KMG-IV): sequencing the most valuable type-strain genomes for metagenomic binning, comparative biology and taxonomic classification.</title>
        <authorList>
            <person name="Goeker M."/>
        </authorList>
    </citation>
    <scope>NUCLEOTIDE SEQUENCE [LARGE SCALE GENOMIC DNA]</scope>
    <source>
        <strain evidence="2 3">DSM 16974</strain>
    </source>
</reference>
<sequence>MQTRKLGNSELVLSEVGLGCWQLGGDFGPITADTVEAILQTALDEGITFFDTADVYGGGASETYLGQHLANRNPKPVIATKYGRGDGAYPDGYSLTHMQDSVKRAQDRLKTDTLDLLQLHCVPTEVMRHGEIFDWLRRLQQDGQIRYFGASVETVEEGLICAEHDDLTSLQVIFNIFRQKLLDELLPRAEDKGIGIIVRLPLASGMLSGKFTENTQFDKTDHRNFNRDGDAFNVGETFAGIPFETGVKLVRELEGMVPEGYTMAQMAMRWILDQPAVTSIIPGASSAQQVRENAKVSALKPLEDGLHEDLYRFYQDQVQQHIRGAY</sequence>
<dbReference type="Pfam" id="PF00248">
    <property type="entry name" value="Aldo_ket_red"/>
    <property type="match status" value="1"/>
</dbReference>
<evidence type="ECO:0000313" key="3">
    <source>
        <dbReference type="Proteomes" id="UP000273643"/>
    </source>
</evidence>
<dbReference type="SUPFAM" id="SSF51430">
    <property type="entry name" value="NAD(P)-linked oxidoreductase"/>
    <property type="match status" value="1"/>
</dbReference>
<accession>A0A3N1NLR1</accession>
<organism evidence="2 3">
    <name type="scientific">Marinimicrobium koreense</name>
    <dbReference type="NCBI Taxonomy" id="306545"/>
    <lineage>
        <taxon>Bacteria</taxon>
        <taxon>Pseudomonadati</taxon>
        <taxon>Pseudomonadota</taxon>
        <taxon>Gammaproteobacteria</taxon>
        <taxon>Cellvibrionales</taxon>
        <taxon>Cellvibrionaceae</taxon>
        <taxon>Marinimicrobium</taxon>
    </lineage>
</organism>
<dbReference type="AlphaFoldDB" id="A0A3N1NLR1"/>
<name>A0A3N1NLR1_9GAMM</name>
<dbReference type="EMBL" id="RJUK01000001">
    <property type="protein sequence ID" value="ROQ19732.1"/>
    <property type="molecule type" value="Genomic_DNA"/>
</dbReference>
<dbReference type="InterPro" id="IPR053135">
    <property type="entry name" value="AKR2_Oxidoreductase"/>
</dbReference>
<evidence type="ECO:0000259" key="1">
    <source>
        <dbReference type="Pfam" id="PF00248"/>
    </source>
</evidence>
<gene>
    <name evidence="2" type="ORF">EDC38_0318</name>
</gene>
<dbReference type="OrthoDB" id="9772407at2"/>
<dbReference type="InterPro" id="IPR036812">
    <property type="entry name" value="NAD(P)_OxRdtase_dom_sf"/>
</dbReference>
<protein>
    <submittedName>
        <fullName evidence="2">Aryl-alcohol dehydrogenase-like predicted oxidoreductase</fullName>
    </submittedName>
</protein>
<feature type="domain" description="NADP-dependent oxidoreductase" evidence="1">
    <location>
        <begin position="16"/>
        <end position="304"/>
    </location>
</feature>
<dbReference type="InterPro" id="IPR023210">
    <property type="entry name" value="NADP_OxRdtase_dom"/>
</dbReference>
<dbReference type="PANTHER" id="PTHR43312:SF1">
    <property type="entry name" value="NADP-DEPENDENT OXIDOREDUCTASE DOMAIN-CONTAINING PROTEIN"/>
    <property type="match status" value="1"/>
</dbReference>
<keyword evidence="3" id="KW-1185">Reference proteome</keyword>
<evidence type="ECO:0000313" key="2">
    <source>
        <dbReference type="EMBL" id="ROQ19732.1"/>
    </source>
</evidence>
<dbReference type="PANTHER" id="PTHR43312">
    <property type="entry name" value="D-THREO-ALDOSE 1-DEHYDROGENASE"/>
    <property type="match status" value="1"/>
</dbReference>
<dbReference type="CDD" id="cd19086">
    <property type="entry name" value="AKR_AKR11C1"/>
    <property type="match status" value="1"/>
</dbReference>
<comment type="caution">
    <text evidence="2">The sequence shown here is derived from an EMBL/GenBank/DDBJ whole genome shotgun (WGS) entry which is preliminary data.</text>
</comment>